<reference evidence="2" key="1">
    <citation type="submission" date="2022-04" db="EMBL/GenBank/DDBJ databases">
        <title>A functionally conserved STORR gene fusion in Papaver species that diverged 16.8 million years ago.</title>
        <authorList>
            <person name="Catania T."/>
        </authorList>
    </citation>
    <scope>NUCLEOTIDE SEQUENCE</scope>
    <source>
        <strain evidence="2">S-188037</strain>
    </source>
</reference>
<evidence type="ECO:0000313" key="2">
    <source>
        <dbReference type="EMBL" id="KAI3943807.1"/>
    </source>
</evidence>
<gene>
    <name evidence="2" type="ORF">MKW98_004312</name>
</gene>
<organism evidence="2 3">
    <name type="scientific">Papaver atlanticum</name>
    <dbReference type="NCBI Taxonomy" id="357466"/>
    <lineage>
        <taxon>Eukaryota</taxon>
        <taxon>Viridiplantae</taxon>
        <taxon>Streptophyta</taxon>
        <taxon>Embryophyta</taxon>
        <taxon>Tracheophyta</taxon>
        <taxon>Spermatophyta</taxon>
        <taxon>Magnoliopsida</taxon>
        <taxon>Ranunculales</taxon>
        <taxon>Papaveraceae</taxon>
        <taxon>Papaveroideae</taxon>
        <taxon>Papaver</taxon>
    </lineage>
</organism>
<feature type="non-terminal residue" evidence="2">
    <location>
        <position position="1"/>
    </location>
</feature>
<dbReference type="EMBL" id="JAJJMB010004170">
    <property type="protein sequence ID" value="KAI3943807.1"/>
    <property type="molecule type" value="Genomic_DNA"/>
</dbReference>
<keyword evidence="3" id="KW-1185">Reference proteome</keyword>
<feature type="compositionally biased region" description="Basic residues" evidence="1">
    <location>
        <begin position="66"/>
        <end position="75"/>
    </location>
</feature>
<proteinExistence type="predicted"/>
<feature type="region of interest" description="Disordered" evidence="1">
    <location>
        <begin position="49"/>
        <end position="87"/>
    </location>
</feature>
<name>A0AAD4T6K8_9MAGN</name>
<feature type="compositionally biased region" description="Basic and acidic residues" evidence="1">
    <location>
        <begin position="49"/>
        <end position="65"/>
    </location>
</feature>
<comment type="caution">
    <text evidence="2">The sequence shown here is derived from an EMBL/GenBank/DDBJ whole genome shotgun (WGS) entry which is preliminary data.</text>
</comment>
<sequence length="87" mass="10198">TSPYYYPPLHGNVETKAKVIDKNDGLIVDKDKVDRSKETGLVDRCGKDFKARQEASRNSREEPPLKKRRQRRKIVIRMMRPRKESEG</sequence>
<evidence type="ECO:0000313" key="3">
    <source>
        <dbReference type="Proteomes" id="UP001202328"/>
    </source>
</evidence>
<dbReference type="Proteomes" id="UP001202328">
    <property type="component" value="Unassembled WGS sequence"/>
</dbReference>
<protein>
    <submittedName>
        <fullName evidence="2">Uncharacterized protein</fullName>
    </submittedName>
</protein>
<evidence type="ECO:0000256" key="1">
    <source>
        <dbReference type="SAM" id="MobiDB-lite"/>
    </source>
</evidence>
<accession>A0AAD4T6K8</accession>
<dbReference type="AlphaFoldDB" id="A0AAD4T6K8"/>